<reference evidence="2" key="1">
    <citation type="journal article" date="2021" name="Proc. Natl. Acad. Sci. U.S.A.">
        <title>Three genomes in the algal genus Volvox reveal the fate of a haploid sex-determining region after a transition to homothallism.</title>
        <authorList>
            <person name="Yamamoto K."/>
            <person name="Hamaji T."/>
            <person name="Kawai-Toyooka H."/>
            <person name="Matsuzaki R."/>
            <person name="Takahashi F."/>
            <person name="Nishimura Y."/>
            <person name="Kawachi M."/>
            <person name="Noguchi H."/>
            <person name="Minakuchi Y."/>
            <person name="Umen J.G."/>
            <person name="Toyoda A."/>
            <person name="Nozaki H."/>
        </authorList>
    </citation>
    <scope>NUCLEOTIDE SEQUENCE</scope>
    <source>
        <strain evidence="2">NIES-3786</strain>
    </source>
</reference>
<keyword evidence="3" id="KW-1185">Reference proteome</keyword>
<name>A0A8J4CG87_9CHLO</name>
<dbReference type="Proteomes" id="UP000747110">
    <property type="component" value="Unassembled WGS sequence"/>
</dbReference>
<comment type="caution">
    <text evidence="2">The sequence shown here is derived from an EMBL/GenBank/DDBJ whole genome shotgun (WGS) entry which is preliminary data.</text>
</comment>
<protein>
    <submittedName>
        <fullName evidence="2">Uncharacterized protein</fullName>
    </submittedName>
</protein>
<sequence>NTARRIMGQIQTALGKKLAAIEALQTRRNEELSAAWEDYTDTYNRAAAAERELEAMLEKKRQELQRRVDTLSKAAAAQLTEAERRVSQARSTVSRMPGLQGLLAQLEAAS</sequence>
<accession>A0A8J4CG87</accession>
<dbReference type="AlphaFoldDB" id="A0A8J4CG87"/>
<evidence type="ECO:0000256" key="1">
    <source>
        <dbReference type="SAM" id="Coils"/>
    </source>
</evidence>
<keyword evidence="1" id="KW-0175">Coiled coil</keyword>
<feature type="coiled-coil region" evidence="1">
    <location>
        <begin position="39"/>
        <end position="92"/>
    </location>
</feature>
<feature type="non-terminal residue" evidence="2">
    <location>
        <position position="110"/>
    </location>
</feature>
<dbReference type="OrthoDB" id="551416at2759"/>
<proteinExistence type="predicted"/>
<evidence type="ECO:0000313" key="2">
    <source>
        <dbReference type="EMBL" id="GIL81897.1"/>
    </source>
</evidence>
<organism evidence="2 3">
    <name type="scientific">Volvox reticuliferus</name>
    <dbReference type="NCBI Taxonomy" id="1737510"/>
    <lineage>
        <taxon>Eukaryota</taxon>
        <taxon>Viridiplantae</taxon>
        <taxon>Chlorophyta</taxon>
        <taxon>core chlorophytes</taxon>
        <taxon>Chlorophyceae</taxon>
        <taxon>CS clade</taxon>
        <taxon>Chlamydomonadales</taxon>
        <taxon>Volvocaceae</taxon>
        <taxon>Volvox</taxon>
    </lineage>
</organism>
<evidence type="ECO:0000313" key="3">
    <source>
        <dbReference type="Proteomes" id="UP000747110"/>
    </source>
</evidence>
<dbReference type="EMBL" id="BNCP01000022">
    <property type="protein sequence ID" value="GIL81897.1"/>
    <property type="molecule type" value="Genomic_DNA"/>
</dbReference>
<gene>
    <name evidence="2" type="ORF">Vretifemale_10865</name>
</gene>